<dbReference type="EMBL" id="LSSM01004367">
    <property type="protein sequence ID" value="OMJ15084.1"/>
    <property type="molecule type" value="Genomic_DNA"/>
</dbReference>
<sequence length="392" mass="44307">MSDLSDSEFWIEVWNWCCDKKFKNLKGTVNNRNDDSSMNSLNEDDENSIYLNESLDLESANNSQSESDFEFLSDSEAIFKQIDFKSSSSVRKAKLDKCIFSNYQSNFKSITNSVLNLFKASLFKEIQRLFSKYFDTLKPDNAFGFSSSVNSSDKNSQTREDFASFKADSLEDYATSQLSLALKGLRLVIEYISDYLLEEIHFRVILKDVISDLDECILENVIFKNGWTERRGIQLGIDISSINDCISNALRGKTEKGFSYCKFISLNLCKEAAYLISLPQNLDSSINPNNWSGLANLPDYSDPKEIASIVKYKFYGSPNFESSNPNTGDISVSNLIKSGMNIQASFSRKSNKLAKGDDVEAATKLKLFNIYNLSASKVGAILQTRNDYKELF</sequence>
<keyword evidence="2" id="KW-1185">Reference proteome</keyword>
<dbReference type="Proteomes" id="UP000187429">
    <property type="component" value="Unassembled WGS sequence"/>
</dbReference>
<comment type="caution">
    <text evidence="1">The sequence shown here is derived from an EMBL/GenBank/DDBJ whole genome shotgun (WGS) entry which is preliminary data.</text>
</comment>
<dbReference type="GO" id="GO:0006888">
    <property type="term" value="P:endoplasmic reticulum to Golgi vesicle-mediated transport"/>
    <property type="evidence" value="ECO:0007669"/>
    <property type="project" value="InterPro"/>
</dbReference>
<dbReference type="OrthoDB" id="407410at2759"/>
<gene>
    <name evidence="1" type="ORF">AYI69_g8327</name>
</gene>
<dbReference type="GO" id="GO:0070939">
    <property type="term" value="C:Dsl1/NZR complex"/>
    <property type="evidence" value="ECO:0007669"/>
    <property type="project" value="InterPro"/>
</dbReference>
<evidence type="ECO:0000313" key="1">
    <source>
        <dbReference type="EMBL" id="OMJ15084.1"/>
    </source>
</evidence>
<evidence type="ECO:0000313" key="2">
    <source>
        <dbReference type="Proteomes" id="UP000187429"/>
    </source>
</evidence>
<organism evidence="1 2">
    <name type="scientific">Smittium culicis</name>
    <dbReference type="NCBI Taxonomy" id="133412"/>
    <lineage>
        <taxon>Eukaryota</taxon>
        <taxon>Fungi</taxon>
        <taxon>Fungi incertae sedis</taxon>
        <taxon>Zoopagomycota</taxon>
        <taxon>Kickxellomycotina</taxon>
        <taxon>Harpellomycetes</taxon>
        <taxon>Harpellales</taxon>
        <taxon>Legeriomycetaceae</taxon>
        <taxon>Smittium</taxon>
    </lineage>
</organism>
<dbReference type="AlphaFoldDB" id="A0A1R1XKC7"/>
<dbReference type="GO" id="GO:0006890">
    <property type="term" value="P:retrograde vesicle-mediated transport, Golgi to endoplasmic reticulum"/>
    <property type="evidence" value="ECO:0007669"/>
    <property type="project" value="InterPro"/>
</dbReference>
<protein>
    <submittedName>
        <fullName evidence="1">Uncharacterized protein</fullName>
    </submittedName>
</protein>
<reference evidence="2" key="1">
    <citation type="submission" date="2017-01" db="EMBL/GenBank/DDBJ databases">
        <authorList>
            <person name="Wang Y."/>
            <person name="White M."/>
            <person name="Kvist S."/>
            <person name="Moncalvo J.-M."/>
        </authorList>
    </citation>
    <scope>NUCLEOTIDE SEQUENCE [LARGE SCALE GENOMIC DNA]</scope>
    <source>
        <strain evidence="2">ID-206-W2</strain>
    </source>
</reference>
<proteinExistence type="predicted"/>
<accession>A0A1R1XKC7</accession>
<dbReference type="Pfam" id="PF04437">
    <property type="entry name" value="RINT1_TIP1"/>
    <property type="match status" value="1"/>
</dbReference>
<dbReference type="InterPro" id="IPR007528">
    <property type="entry name" value="RINT1_Tip20"/>
</dbReference>
<name>A0A1R1XKC7_9FUNG</name>